<dbReference type="Proteomes" id="UP000298517">
    <property type="component" value="Unassembled WGS sequence"/>
</dbReference>
<feature type="signal peptide" evidence="1">
    <location>
        <begin position="1"/>
        <end position="20"/>
    </location>
</feature>
<organism evidence="2 3">
    <name type="scientific">Gramella jeungdoensis</name>
    <dbReference type="NCBI Taxonomy" id="708091"/>
    <lineage>
        <taxon>Bacteria</taxon>
        <taxon>Pseudomonadati</taxon>
        <taxon>Bacteroidota</taxon>
        <taxon>Flavobacteriia</taxon>
        <taxon>Flavobacteriales</taxon>
        <taxon>Flavobacteriaceae</taxon>
        <taxon>Christiangramia</taxon>
    </lineage>
</organism>
<reference evidence="2 3" key="1">
    <citation type="journal article" date="2011" name="J. Microbiol.">
        <title>Gramella jeungdoensis sp. nov., isolated from a solar saltern in Korea.</title>
        <authorList>
            <person name="Joung Y."/>
            <person name="Kim H."/>
            <person name="Jang T."/>
            <person name="Ahn T.S."/>
            <person name="Joh K."/>
        </authorList>
    </citation>
    <scope>NUCLEOTIDE SEQUENCE [LARGE SCALE GENOMIC DNA]</scope>
    <source>
        <strain evidence="2 3">KCTC 23123</strain>
    </source>
</reference>
<dbReference type="AlphaFoldDB" id="A0A4Y8APM0"/>
<name>A0A4Y8APM0_9FLAO</name>
<sequence>MKKIKLLALALFIGSAGLFANNINTDDSVNDMRDEIVALINTPDFPIYQEITVKITFTFSSEGEIVVLDVDSKDLNILNYIRKNLNQKVIANPGKQFKKYTMPLTIK</sequence>
<feature type="chain" id="PRO_5021197065" description="TonB C-terminal domain-containing protein" evidence="1">
    <location>
        <begin position="21"/>
        <end position="107"/>
    </location>
</feature>
<evidence type="ECO:0000256" key="1">
    <source>
        <dbReference type="SAM" id="SignalP"/>
    </source>
</evidence>
<dbReference type="OrthoDB" id="1163682at2"/>
<protein>
    <recommendedName>
        <fullName evidence="4">TonB C-terminal domain-containing protein</fullName>
    </recommendedName>
</protein>
<dbReference type="RefSeq" id="WP_134248983.1">
    <property type="nucleotide sequence ID" value="NZ_SNQI01000005.1"/>
</dbReference>
<evidence type="ECO:0000313" key="3">
    <source>
        <dbReference type="Proteomes" id="UP000298517"/>
    </source>
</evidence>
<evidence type="ECO:0008006" key="4">
    <source>
        <dbReference type="Google" id="ProtNLM"/>
    </source>
</evidence>
<gene>
    <name evidence="2" type="ORF">E2488_13900</name>
</gene>
<keyword evidence="3" id="KW-1185">Reference proteome</keyword>
<accession>A0A4Y8APM0</accession>
<proteinExistence type="predicted"/>
<evidence type="ECO:0000313" key="2">
    <source>
        <dbReference type="EMBL" id="TEW72539.1"/>
    </source>
</evidence>
<comment type="caution">
    <text evidence="2">The sequence shown here is derived from an EMBL/GenBank/DDBJ whole genome shotgun (WGS) entry which is preliminary data.</text>
</comment>
<dbReference type="EMBL" id="SNQI01000005">
    <property type="protein sequence ID" value="TEW72539.1"/>
    <property type="molecule type" value="Genomic_DNA"/>
</dbReference>
<keyword evidence="1" id="KW-0732">Signal</keyword>